<name>A0A4U5UFX7_COLLU</name>
<evidence type="ECO:0000256" key="8">
    <source>
        <dbReference type="ARBA" id="ARBA00023288"/>
    </source>
</evidence>
<evidence type="ECO:0000313" key="11">
    <source>
        <dbReference type="Proteomes" id="UP000298787"/>
    </source>
</evidence>
<accession>A0A4U5UFX7</accession>
<evidence type="ECO:0000256" key="7">
    <source>
        <dbReference type="ARBA" id="ARBA00023180"/>
    </source>
</evidence>
<sequence>MTSGNDSNGTLNVSQRCQLRCTEQRGVYERGERAGRNESQQHDSSYFTLKPQAWISRLLCTHPLCAPHPDRMRSGNGFIHQEEIKVSLFLQSVTFRFIWRLVLCSVLSLFGFFSTFCFRLDELRHRLIPLYSYDPAEQQEEWGDTDREENDEELTEPLYKKGKLSFSSDRKASPAPTVTSQCLPDQRCSSSRGHYGSVHILSAQGCVDAELCGSHEILSYRGVRYNVSHTCCCKDKCNVPQKSKTNLKMLLGINIDKIDHSNMTTVLREEPWDSCANYTSLRSSK</sequence>
<evidence type="ECO:0000256" key="2">
    <source>
        <dbReference type="ARBA" id="ARBA00022475"/>
    </source>
</evidence>
<protein>
    <submittedName>
        <fullName evidence="10">Uncharacterized protein</fullName>
    </submittedName>
</protein>
<evidence type="ECO:0000256" key="1">
    <source>
        <dbReference type="ARBA" id="ARBA00004609"/>
    </source>
</evidence>
<dbReference type="AlphaFoldDB" id="A0A4U5UFX7"/>
<organism evidence="10 11">
    <name type="scientific">Collichthys lucidus</name>
    <name type="common">Big head croaker</name>
    <name type="synonym">Sciaena lucida</name>
    <dbReference type="NCBI Taxonomy" id="240159"/>
    <lineage>
        <taxon>Eukaryota</taxon>
        <taxon>Metazoa</taxon>
        <taxon>Chordata</taxon>
        <taxon>Craniata</taxon>
        <taxon>Vertebrata</taxon>
        <taxon>Euteleostomi</taxon>
        <taxon>Actinopterygii</taxon>
        <taxon>Neopterygii</taxon>
        <taxon>Teleostei</taxon>
        <taxon>Neoteleostei</taxon>
        <taxon>Acanthomorphata</taxon>
        <taxon>Eupercaria</taxon>
        <taxon>Sciaenidae</taxon>
        <taxon>Collichthys</taxon>
    </lineage>
</organism>
<evidence type="ECO:0000256" key="9">
    <source>
        <dbReference type="SAM" id="Phobius"/>
    </source>
</evidence>
<reference evidence="10 11" key="1">
    <citation type="submission" date="2019-01" db="EMBL/GenBank/DDBJ databases">
        <title>Genome Assembly of Collichthys lucidus.</title>
        <authorList>
            <person name="Cai M."/>
            <person name="Xiao S."/>
        </authorList>
    </citation>
    <scope>NUCLEOTIDE SEQUENCE [LARGE SCALE GENOMIC DNA]</scope>
    <source>
        <strain evidence="10">JT15FE1705JMU</strain>
        <tissue evidence="10">Muscle</tissue>
    </source>
</reference>
<evidence type="ECO:0000256" key="4">
    <source>
        <dbReference type="ARBA" id="ARBA00022729"/>
    </source>
</evidence>
<keyword evidence="4" id="KW-0732">Signal</keyword>
<dbReference type="PANTHER" id="PTHR47613:SF1">
    <property type="entry name" value="SPERM ACROSOME MEMBRANE-ASSOCIATED PROTEIN 4"/>
    <property type="match status" value="1"/>
</dbReference>
<keyword evidence="2" id="KW-1003">Cell membrane</keyword>
<keyword evidence="7" id="KW-0325">Glycoprotein</keyword>
<dbReference type="PANTHER" id="PTHR47613">
    <property type="entry name" value="SPERM ACROSOME MEMBRANE-ASSOCIATED PROTEIN 4"/>
    <property type="match status" value="1"/>
</dbReference>
<keyword evidence="3" id="KW-0336">GPI-anchor</keyword>
<keyword evidence="6" id="KW-1015">Disulfide bond</keyword>
<keyword evidence="5 9" id="KW-0472">Membrane</keyword>
<dbReference type="EMBL" id="CM014084">
    <property type="protein sequence ID" value="TKS73614.1"/>
    <property type="molecule type" value="Genomic_DNA"/>
</dbReference>
<evidence type="ECO:0000313" key="10">
    <source>
        <dbReference type="EMBL" id="TKS73614.1"/>
    </source>
</evidence>
<proteinExistence type="predicted"/>
<dbReference type="Proteomes" id="UP000298787">
    <property type="component" value="Chromosome 7"/>
</dbReference>
<dbReference type="GO" id="GO:0098552">
    <property type="term" value="C:side of membrane"/>
    <property type="evidence" value="ECO:0007669"/>
    <property type="project" value="UniProtKB-KW"/>
</dbReference>
<gene>
    <name evidence="10" type="ORF">D9C73_007694</name>
</gene>
<dbReference type="CDD" id="cd23597">
    <property type="entry name" value="TFP_LU_ECD_Bncr"/>
    <property type="match status" value="1"/>
</dbReference>
<feature type="transmembrane region" description="Helical" evidence="9">
    <location>
        <begin position="97"/>
        <end position="118"/>
    </location>
</feature>
<evidence type="ECO:0000256" key="3">
    <source>
        <dbReference type="ARBA" id="ARBA00022622"/>
    </source>
</evidence>
<evidence type="ECO:0000256" key="6">
    <source>
        <dbReference type="ARBA" id="ARBA00023157"/>
    </source>
</evidence>
<evidence type="ECO:0000256" key="5">
    <source>
        <dbReference type="ARBA" id="ARBA00023136"/>
    </source>
</evidence>
<keyword evidence="9" id="KW-0812">Transmembrane</keyword>
<keyword evidence="11" id="KW-1185">Reference proteome</keyword>
<dbReference type="GO" id="GO:0035036">
    <property type="term" value="P:sperm-egg recognition"/>
    <property type="evidence" value="ECO:0007669"/>
    <property type="project" value="TreeGrafter"/>
</dbReference>
<dbReference type="GO" id="GO:0005886">
    <property type="term" value="C:plasma membrane"/>
    <property type="evidence" value="ECO:0007669"/>
    <property type="project" value="UniProtKB-SubCell"/>
</dbReference>
<comment type="subcellular location">
    <subcellularLocation>
        <location evidence="1">Cell membrane</location>
        <topology evidence="1">Lipid-anchor</topology>
        <topology evidence="1">GPI-anchor</topology>
    </subcellularLocation>
</comment>
<keyword evidence="8" id="KW-0449">Lipoprotein</keyword>
<dbReference type="InterPro" id="IPR046354">
    <property type="entry name" value="SPACA4/Bouncer"/>
</dbReference>
<keyword evidence="9" id="KW-1133">Transmembrane helix</keyword>